<dbReference type="Pfam" id="PF02096">
    <property type="entry name" value="60KD_IMP"/>
    <property type="match status" value="1"/>
</dbReference>
<dbReference type="AlphaFoldDB" id="A0A9W8L406"/>
<keyword evidence="5 7" id="KW-0472">Membrane</keyword>
<evidence type="ECO:0000256" key="6">
    <source>
        <dbReference type="RuleBase" id="RU003945"/>
    </source>
</evidence>
<name>A0A9W8L406_9FUNG</name>
<keyword evidence="10" id="KW-1185">Reference proteome</keyword>
<accession>A0A9W8L406</accession>
<reference evidence="9" key="1">
    <citation type="submission" date="2022-07" db="EMBL/GenBank/DDBJ databases">
        <title>Phylogenomic reconstructions and comparative analyses of Kickxellomycotina fungi.</title>
        <authorList>
            <person name="Reynolds N.K."/>
            <person name="Stajich J.E."/>
            <person name="Barry K."/>
            <person name="Grigoriev I.V."/>
            <person name="Crous P."/>
            <person name="Smith M.E."/>
        </authorList>
    </citation>
    <scope>NUCLEOTIDE SEQUENCE</scope>
    <source>
        <strain evidence="9">CBS 109367</strain>
    </source>
</reference>
<evidence type="ECO:0000256" key="2">
    <source>
        <dbReference type="ARBA" id="ARBA00009877"/>
    </source>
</evidence>
<dbReference type="CDD" id="cd20069">
    <property type="entry name" value="5TM_Oxa1-like"/>
    <property type="match status" value="1"/>
</dbReference>
<keyword evidence="3 6" id="KW-0812">Transmembrane</keyword>
<organism evidence="9 10">
    <name type="scientific">Coemansia spiralis</name>
    <dbReference type="NCBI Taxonomy" id="417178"/>
    <lineage>
        <taxon>Eukaryota</taxon>
        <taxon>Fungi</taxon>
        <taxon>Fungi incertae sedis</taxon>
        <taxon>Zoopagomycota</taxon>
        <taxon>Kickxellomycotina</taxon>
        <taxon>Kickxellomycetes</taxon>
        <taxon>Kickxellales</taxon>
        <taxon>Kickxellaceae</taxon>
        <taxon>Coemansia</taxon>
    </lineage>
</organism>
<protein>
    <recommendedName>
        <fullName evidence="8">Membrane insertase YidC/Oxa/ALB C-terminal domain-containing protein</fullName>
    </recommendedName>
</protein>
<dbReference type="OrthoDB" id="2148490at2759"/>
<sequence>MTTATRPILWRQRPIAKGGIVAGLQGMRNFHSSPIRRIESAAVAGESASSTLASAAAQVDPAVATHAAMQIGDLAKYGLDTYLPTRLAEYALEFMYVTTGLPWWATIVLMVVAVRASMFPLALWSQRHQVAVNQVAPDLKLLTERQKTAAMAGDTVTSMRIMQEVQSFHKKHDTHPGYAAMGNLSNLPYMVFMFFGLKDLAKLPFTGMDTGGLLWFTDLASADPTYILPVLSSLGMIATMELQSRLNAAVPVSKEMRWGMRVAGLSMVFFVSNLPTCVFVFWMANNVFSLGQILLFNSKTFCRLAGIPTIKPIKFARAPESMLSKIDLKALITGKKSKPAPKYVKGRRV</sequence>
<gene>
    <name evidence="9" type="ORF">IWW39_004061</name>
</gene>
<feature type="domain" description="Membrane insertase YidC/Oxa/ALB C-terminal" evidence="8">
    <location>
        <begin position="103"/>
        <end position="297"/>
    </location>
</feature>
<evidence type="ECO:0000256" key="3">
    <source>
        <dbReference type="ARBA" id="ARBA00022692"/>
    </source>
</evidence>
<dbReference type="PANTHER" id="PTHR12428">
    <property type="entry name" value="OXA1"/>
    <property type="match status" value="1"/>
</dbReference>
<evidence type="ECO:0000256" key="5">
    <source>
        <dbReference type="ARBA" id="ARBA00023136"/>
    </source>
</evidence>
<evidence type="ECO:0000256" key="4">
    <source>
        <dbReference type="ARBA" id="ARBA00022989"/>
    </source>
</evidence>
<dbReference type="GO" id="GO:0032979">
    <property type="term" value="P:protein insertion into mitochondrial inner membrane from matrix"/>
    <property type="evidence" value="ECO:0007669"/>
    <property type="project" value="TreeGrafter"/>
</dbReference>
<dbReference type="PANTHER" id="PTHR12428:SF65">
    <property type="entry name" value="CYTOCHROME C OXIDASE ASSEMBLY PROTEIN COX18, MITOCHONDRIAL"/>
    <property type="match status" value="1"/>
</dbReference>
<evidence type="ECO:0000259" key="8">
    <source>
        <dbReference type="Pfam" id="PF02096"/>
    </source>
</evidence>
<keyword evidence="4 7" id="KW-1133">Transmembrane helix</keyword>
<feature type="transmembrane region" description="Helical" evidence="7">
    <location>
        <begin position="262"/>
        <end position="284"/>
    </location>
</feature>
<evidence type="ECO:0000313" key="9">
    <source>
        <dbReference type="EMBL" id="KAJ2685776.1"/>
    </source>
</evidence>
<comment type="similarity">
    <text evidence="2 6">Belongs to the OXA1/ALB3/YidC family.</text>
</comment>
<proteinExistence type="inferred from homology"/>
<evidence type="ECO:0000256" key="1">
    <source>
        <dbReference type="ARBA" id="ARBA00004141"/>
    </source>
</evidence>
<dbReference type="InterPro" id="IPR028055">
    <property type="entry name" value="YidC/Oxa/ALB_C"/>
</dbReference>
<dbReference type="GO" id="GO:0005743">
    <property type="term" value="C:mitochondrial inner membrane"/>
    <property type="evidence" value="ECO:0007669"/>
    <property type="project" value="TreeGrafter"/>
</dbReference>
<evidence type="ECO:0000313" key="10">
    <source>
        <dbReference type="Proteomes" id="UP001151516"/>
    </source>
</evidence>
<dbReference type="InterPro" id="IPR001708">
    <property type="entry name" value="YidC/ALB3/OXA1/COX18"/>
</dbReference>
<dbReference type="Proteomes" id="UP001151516">
    <property type="component" value="Unassembled WGS sequence"/>
</dbReference>
<comment type="subcellular location">
    <subcellularLocation>
        <location evidence="1 6">Membrane</location>
        <topology evidence="1 6">Multi-pass membrane protein</topology>
    </subcellularLocation>
</comment>
<dbReference type="EMBL" id="JANBTX010000135">
    <property type="protein sequence ID" value="KAJ2685776.1"/>
    <property type="molecule type" value="Genomic_DNA"/>
</dbReference>
<feature type="transmembrane region" description="Helical" evidence="7">
    <location>
        <begin position="103"/>
        <end position="124"/>
    </location>
</feature>
<evidence type="ECO:0000256" key="7">
    <source>
        <dbReference type="SAM" id="Phobius"/>
    </source>
</evidence>
<dbReference type="GO" id="GO:0032977">
    <property type="term" value="F:membrane insertase activity"/>
    <property type="evidence" value="ECO:0007669"/>
    <property type="project" value="InterPro"/>
</dbReference>
<feature type="transmembrane region" description="Helical" evidence="7">
    <location>
        <begin position="178"/>
        <end position="197"/>
    </location>
</feature>
<comment type="caution">
    <text evidence="9">The sequence shown here is derived from an EMBL/GenBank/DDBJ whole genome shotgun (WGS) entry which is preliminary data.</text>
</comment>